<dbReference type="EMBL" id="CYXR01000023">
    <property type="protein sequence ID" value="CUN09828.1"/>
    <property type="molecule type" value="Genomic_DNA"/>
</dbReference>
<evidence type="ECO:0000256" key="1">
    <source>
        <dbReference type="ARBA" id="ARBA00004202"/>
    </source>
</evidence>
<evidence type="ECO:0000256" key="2">
    <source>
        <dbReference type="ARBA" id="ARBA00022448"/>
    </source>
</evidence>
<keyword evidence="3" id="KW-1003">Cell membrane</keyword>
<dbReference type="PANTHER" id="PTHR42771:SF4">
    <property type="entry name" value="IRON(3+)-HYDROXAMATE IMPORT ATP-BINDING PROTEIN FHUC"/>
    <property type="match status" value="1"/>
</dbReference>
<keyword evidence="4" id="KW-0410">Iron transport</keyword>
<evidence type="ECO:0000256" key="5">
    <source>
        <dbReference type="ARBA" id="ARBA00022741"/>
    </source>
</evidence>
<name>A0A173U8J2_9FIRM</name>
<accession>A0A173U8J2</accession>
<dbReference type="GO" id="GO:0005524">
    <property type="term" value="F:ATP binding"/>
    <property type="evidence" value="ECO:0007669"/>
    <property type="project" value="UniProtKB-KW"/>
</dbReference>
<reference evidence="11 12" key="1">
    <citation type="submission" date="2015-09" db="EMBL/GenBank/DDBJ databases">
        <authorList>
            <consortium name="Pathogen Informatics"/>
        </authorList>
    </citation>
    <scope>NUCLEOTIDE SEQUENCE [LARGE SCALE GENOMIC DNA]</scope>
    <source>
        <strain evidence="11 12">2789STDY5834962</strain>
    </source>
</reference>
<dbReference type="SMART" id="SM00382">
    <property type="entry name" value="AAA"/>
    <property type="match status" value="1"/>
</dbReference>
<dbReference type="InterPro" id="IPR003439">
    <property type="entry name" value="ABC_transporter-like_ATP-bd"/>
</dbReference>
<dbReference type="CDD" id="cd03214">
    <property type="entry name" value="ABC_Iron-Siderophores_B12_Hemin"/>
    <property type="match status" value="1"/>
</dbReference>
<evidence type="ECO:0000256" key="3">
    <source>
        <dbReference type="ARBA" id="ARBA00022475"/>
    </source>
</evidence>
<proteinExistence type="predicted"/>
<dbReference type="InterPro" id="IPR027417">
    <property type="entry name" value="P-loop_NTPase"/>
</dbReference>
<evidence type="ECO:0000313" key="11">
    <source>
        <dbReference type="EMBL" id="CUN09828.1"/>
    </source>
</evidence>
<keyword evidence="2" id="KW-0813">Transport</keyword>
<dbReference type="RefSeq" id="WP_055157967.1">
    <property type="nucleotide sequence ID" value="NZ_CYXR01000023.1"/>
</dbReference>
<dbReference type="InterPro" id="IPR003593">
    <property type="entry name" value="AAA+_ATPase"/>
</dbReference>
<dbReference type="GO" id="GO:0005886">
    <property type="term" value="C:plasma membrane"/>
    <property type="evidence" value="ECO:0007669"/>
    <property type="project" value="UniProtKB-SubCell"/>
</dbReference>
<keyword evidence="5" id="KW-0547">Nucleotide-binding</keyword>
<evidence type="ECO:0000256" key="9">
    <source>
        <dbReference type="ARBA" id="ARBA00023136"/>
    </source>
</evidence>
<keyword evidence="8" id="KW-0406">Ion transport</keyword>
<evidence type="ECO:0000313" key="12">
    <source>
        <dbReference type="Proteomes" id="UP000095727"/>
    </source>
</evidence>
<dbReference type="InterPro" id="IPR051535">
    <property type="entry name" value="Siderophore_ABC-ATPase"/>
</dbReference>
<dbReference type="Gene3D" id="3.40.50.300">
    <property type="entry name" value="P-loop containing nucleotide triphosphate hydrolases"/>
    <property type="match status" value="1"/>
</dbReference>
<evidence type="ECO:0000256" key="6">
    <source>
        <dbReference type="ARBA" id="ARBA00022840"/>
    </source>
</evidence>
<comment type="subcellular location">
    <subcellularLocation>
        <location evidence="1">Cell membrane</location>
        <topology evidence="1">Peripheral membrane protein</topology>
    </subcellularLocation>
</comment>
<dbReference type="Proteomes" id="UP000095727">
    <property type="component" value="Unassembled WGS sequence"/>
</dbReference>
<evidence type="ECO:0000256" key="7">
    <source>
        <dbReference type="ARBA" id="ARBA00023004"/>
    </source>
</evidence>
<dbReference type="GO" id="GO:0016887">
    <property type="term" value="F:ATP hydrolysis activity"/>
    <property type="evidence" value="ECO:0007669"/>
    <property type="project" value="InterPro"/>
</dbReference>
<evidence type="ECO:0000259" key="10">
    <source>
        <dbReference type="PROSITE" id="PS50893"/>
    </source>
</evidence>
<gene>
    <name evidence="11" type="primary">yusV_2</name>
    <name evidence="11" type="ORF">ERS852574_02682</name>
</gene>
<keyword evidence="9" id="KW-0472">Membrane</keyword>
<evidence type="ECO:0000256" key="4">
    <source>
        <dbReference type="ARBA" id="ARBA00022496"/>
    </source>
</evidence>
<organism evidence="11 12">
    <name type="scientific">Coprococcus comes</name>
    <dbReference type="NCBI Taxonomy" id="410072"/>
    <lineage>
        <taxon>Bacteria</taxon>
        <taxon>Bacillati</taxon>
        <taxon>Bacillota</taxon>
        <taxon>Clostridia</taxon>
        <taxon>Lachnospirales</taxon>
        <taxon>Lachnospiraceae</taxon>
        <taxon>Coprococcus</taxon>
    </lineage>
</organism>
<feature type="domain" description="ABC transporter" evidence="10">
    <location>
        <begin position="6"/>
        <end position="242"/>
    </location>
</feature>
<dbReference type="Pfam" id="PF00005">
    <property type="entry name" value="ABC_tran"/>
    <property type="match status" value="1"/>
</dbReference>
<dbReference type="GO" id="GO:0006826">
    <property type="term" value="P:iron ion transport"/>
    <property type="evidence" value="ECO:0007669"/>
    <property type="project" value="UniProtKB-KW"/>
</dbReference>
<protein>
    <submittedName>
        <fullName evidence="11">Probable siderophore transport system ATP-binding protein YusV</fullName>
    </submittedName>
</protein>
<dbReference type="SUPFAM" id="SSF52540">
    <property type="entry name" value="P-loop containing nucleoside triphosphate hydrolases"/>
    <property type="match status" value="1"/>
</dbReference>
<keyword evidence="7" id="KW-0408">Iron</keyword>
<dbReference type="FunFam" id="3.40.50.300:FF:000134">
    <property type="entry name" value="Iron-enterobactin ABC transporter ATP-binding protein"/>
    <property type="match status" value="1"/>
</dbReference>
<dbReference type="PROSITE" id="PS50893">
    <property type="entry name" value="ABC_TRANSPORTER_2"/>
    <property type="match status" value="1"/>
</dbReference>
<evidence type="ECO:0000256" key="8">
    <source>
        <dbReference type="ARBA" id="ARBA00023065"/>
    </source>
</evidence>
<sequence length="368" mass="41278">MSENYFQMKDLSVGYHGNVLIHDICTEIKKGEILTLIGPNGSGKSTILKSITKQLTLIGGKVTIGEKNLKDLSYKELATKMAVVLTQRAKPELMTCYEVVAAGRYPYTGRLGILTREDEKKTQEALEIVHATEYAEKSFEAISDGQRQRILLARAICQEPEVLILDEPTSFLDIRYKLELLTILKNMAKEKQITVIMSLHEIDLAQKISDKILCVKGDTIFGYGEPEAIFKEDFIQKLYEIDNGHFDPVFGSVELAKAEGEAEVFVISSGGSGIPVYRNLQKAKIPFSAGILYTNDIDYHLAEHLAVSVIEEEPFEPVSDRAFERAKQMIRQCKKVINAGIVIGTTNRKMKELLVFAEEMGKLESYEK</sequence>
<keyword evidence="6 11" id="KW-0067">ATP-binding</keyword>
<dbReference type="AlphaFoldDB" id="A0A173U8J2"/>
<dbReference type="PANTHER" id="PTHR42771">
    <property type="entry name" value="IRON(3+)-HYDROXAMATE IMPORT ATP-BINDING PROTEIN FHUC"/>
    <property type="match status" value="1"/>
</dbReference>